<evidence type="ECO:0000256" key="2">
    <source>
        <dbReference type="SAM" id="Phobius"/>
    </source>
</evidence>
<keyword evidence="2" id="KW-0472">Membrane</keyword>
<evidence type="ECO:0000313" key="4">
    <source>
        <dbReference type="Proteomes" id="UP000054350"/>
    </source>
</evidence>
<keyword evidence="2" id="KW-1133">Transmembrane helix</keyword>
<feature type="region of interest" description="Disordered" evidence="1">
    <location>
        <begin position="190"/>
        <end position="212"/>
    </location>
</feature>
<accession>A0A0L0SA15</accession>
<dbReference type="AlphaFoldDB" id="A0A0L0SA15"/>
<sequence length="297" mass="30999">MKFGLTITVPSSGGGGSWWQLSRITGSVFMAATAVSSIVGWIIAFITLCILAADEHVVTIPGLAWFSLILALALTCTTLGLAMADNLHAGPYRATMAHFLVANAVLLVWFTDTVMTMHSKLSAVASRLASVVADDTVGTRSALAALTVGMILLLLAQFAWVIYLTADEGSVIVSFVERFDAISIVDARAQRREERRRPPADGKNANPAPQLPPLVSSIMSPLNVPTSAIGPISATAPLSYVPASNNNSGVAPNQSVTAPDGAIKMPTPAALSLAVPVAAAVAHQRQQQQQQGPRPAA</sequence>
<feature type="transmembrane region" description="Helical" evidence="2">
    <location>
        <begin position="63"/>
        <end position="84"/>
    </location>
</feature>
<keyword evidence="2" id="KW-0812">Transmembrane</keyword>
<feature type="transmembrane region" description="Helical" evidence="2">
    <location>
        <begin position="143"/>
        <end position="163"/>
    </location>
</feature>
<dbReference type="EMBL" id="GG745334">
    <property type="protein sequence ID" value="KNE59311.1"/>
    <property type="molecule type" value="Genomic_DNA"/>
</dbReference>
<organism evidence="3 4">
    <name type="scientific">Allomyces macrogynus (strain ATCC 38327)</name>
    <name type="common">Allomyces javanicus var. macrogynus</name>
    <dbReference type="NCBI Taxonomy" id="578462"/>
    <lineage>
        <taxon>Eukaryota</taxon>
        <taxon>Fungi</taxon>
        <taxon>Fungi incertae sedis</taxon>
        <taxon>Blastocladiomycota</taxon>
        <taxon>Blastocladiomycetes</taxon>
        <taxon>Blastocladiales</taxon>
        <taxon>Blastocladiaceae</taxon>
        <taxon>Allomyces</taxon>
    </lineage>
</organism>
<dbReference type="Proteomes" id="UP000054350">
    <property type="component" value="Unassembled WGS sequence"/>
</dbReference>
<protein>
    <submittedName>
        <fullName evidence="3">Uncharacterized protein</fullName>
    </submittedName>
</protein>
<name>A0A0L0SA15_ALLM3</name>
<evidence type="ECO:0000256" key="1">
    <source>
        <dbReference type="SAM" id="MobiDB-lite"/>
    </source>
</evidence>
<reference evidence="3 4" key="1">
    <citation type="submission" date="2009-11" db="EMBL/GenBank/DDBJ databases">
        <title>Annotation of Allomyces macrogynus ATCC 38327.</title>
        <authorList>
            <consortium name="The Broad Institute Genome Sequencing Platform"/>
            <person name="Russ C."/>
            <person name="Cuomo C."/>
            <person name="Burger G."/>
            <person name="Gray M.W."/>
            <person name="Holland P.W.H."/>
            <person name="King N."/>
            <person name="Lang F.B.F."/>
            <person name="Roger A.J."/>
            <person name="Ruiz-Trillo I."/>
            <person name="Young S.K."/>
            <person name="Zeng Q."/>
            <person name="Gargeya S."/>
            <person name="Fitzgerald M."/>
            <person name="Haas B."/>
            <person name="Abouelleil A."/>
            <person name="Alvarado L."/>
            <person name="Arachchi H.M."/>
            <person name="Berlin A."/>
            <person name="Chapman S.B."/>
            <person name="Gearin G."/>
            <person name="Goldberg J."/>
            <person name="Griggs A."/>
            <person name="Gujja S."/>
            <person name="Hansen M."/>
            <person name="Heiman D."/>
            <person name="Howarth C."/>
            <person name="Larimer J."/>
            <person name="Lui A."/>
            <person name="MacDonald P.J.P."/>
            <person name="McCowen C."/>
            <person name="Montmayeur A."/>
            <person name="Murphy C."/>
            <person name="Neiman D."/>
            <person name="Pearson M."/>
            <person name="Priest M."/>
            <person name="Roberts A."/>
            <person name="Saif S."/>
            <person name="Shea T."/>
            <person name="Sisk P."/>
            <person name="Stolte C."/>
            <person name="Sykes S."/>
            <person name="Wortman J."/>
            <person name="Nusbaum C."/>
            <person name="Birren B."/>
        </authorList>
    </citation>
    <scope>NUCLEOTIDE SEQUENCE [LARGE SCALE GENOMIC DNA]</scope>
    <source>
        <strain evidence="3 4">ATCC 38327</strain>
    </source>
</reference>
<evidence type="ECO:0000313" key="3">
    <source>
        <dbReference type="EMBL" id="KNE59311.1"/>
    </source>
</evidence>
<feature type="transmembrane region" description="Helical" evidence="2">
    <location>
        <begin position="28"/>
        <end position="51"/>
    </location>
</feature>
<dbReference type="VEuPathDB" id="FungiDB:AMAG_03615"/>
<proteinExistence type="predicted"/>
<reference evidence="4" key="2">
    <citation type="submission" date="2009-11" db="EMBL/GenBank/DDBJ databases">
        <title>The Genome Sequence of Allomyces macrogynus strain ATCC 38327.</title>
        <authorList>
            <consortium name="The Broad Institute Genome Sequencing Platform"/>
            <person name="Russ C."/>
            <person name="Cuomo C."/>
            <person name="Shea T."/>
            <person name="Young S.K."/>
            <person name="Zeng Q."/>
            <person name="Koehrsen M."/>
            <person name="Haas B."/>
            <person name="Borodovsky M."/>
            <person name="Guigo R."/>
            <person name="Alvarado L."/>
            <person name="Berlin A."/>
            <person name="Borenstein D."/>
            <person name="Chen Z."/>
            <person name="Engels R."/>
            <person name="Freedman E."/>
            <person name="Gellesch M."/>
            <person name="Goldberg J."/>
            <person name="Griggs A."/>
            <person name="Gujja S."/>
            <person name="Heiman D."/>
            <person name="Hepburn T."/>
            <person name="Howarth C."/>
            <person name="Jen D."/>
            <person name="Larson L."/>
            <person name="Lewis B."/>
            <person name="Mehta T."/>
            <person name="Park D."/>
            <person name="Pearson M."/>
            <person name="Roberts A."/>
            <person name="Saif S."/>
            <person name="Shenoy N."/>
            <person name="Sisk P."/>
            <person name="Stolte C."/>
            <person name="Sykes S."/>
            <person name="Walk T."/>
            <person name="White J."/>
            <person name="Yandava C."/>
            <person name="Burger G."/>
            <person name="Gray M.W."/>
            <person name="Holland P.W.H."/>
            <person name="King N."/>
            <person name="Lang F.B.F."/>
            <person name="Roger A.J."/>
            <person name="Ruiz-Trillo I."/>
            <person name="Lander E."/>
            <person name="Nusbaum C."/>
        </authorList>
    </citation>
    <scope>NUCLEOTIDE SEQUENCE [LARGE SCALE GENOMIC DNA]</scope>
    <source>
        <strain evidence="4">ATCC 38327</strain>
    </source>
</reference>
<keyword evidence="4" id="KW-1185">Reference proteome</keyword>
<feature type="compositionally biased region" description="Basic and acidic residues" evidence="1">
    <location>
        <begin position="190"/>
        <end position="200"/>
    </location>
</feature>
<gene>
    <name evidence="3" type="ORF">AMAG_03615</name>
</gene>
<feature type="transmembrane region" description="Helical" evidence="2">
    <location>
        <begin position="90"/>
        <end position="110"/>
    </location>
</feature>